<reference evidence="2" key="1">
    <citation type="journal article" date="2023" name="Nat. Commun.">
        <title>Diploid and tetraploid genomes of Acorus and the evolution of monocots.</title>
        <authorList>
            <person name="Ma L."/>
            <person name="Liu K.W."/>
            <person name="Li Z."/>
            <person name="Hsiao Y.Y."/>
            <person name="Qi Y."/>
            <person name="Fu T."/>
            <person name="Tang G.D."/>
            <person name="Zhang D."/>
            <person name="Sun W.H."/>
            <person name="Liu D.K."/>
            <person name="Li Y."/>
            <person name="Chen G.Z."/>
            <person name="Liu X.D."/>
            <person name="Liao X.Y."/>
            <person name="Jiang Y.T."/>
            <person name="Yu X."/>
            <person name="Hao Y."/>
            <person name="Huang J."/>
            <person name="Zhao X.W."/>
            <person name="Ke S."/>
            <person name="Chen Y.Y."/>
            <person name="Wu W.L."/>
            <person name="Hsu J.L."/>
            <person name="Lin Y.F."/>
            <person name="Huang M.D."/>
            <person name="Li C.Y."/>
            <person name="Huang L."/>
            <person name="Wang Z.W."/>
            <person name="Zhao X."/>
            <person name="Zhong W.Y."/>
            <person name="Peng D.H."/>
            <person name="Ahmad S."/>
            <person name="Lan S."/>
            <person name="Zhang J.S."/>
            <person name="Tsai W.C."/>
            <person name="Van de Peer Y."/>
            <person name="Liu Z.J."/>
        </authorList>
    </citation>
    <scope>NUCLEOTIDE SEQUENCE</scope>
    <source>
        <strain evidence="2">CP</strain>
    </source>
</reference>
<reference evidence="2" key="2">
    <citation type="submission" date="2023-06" db="EMBL/GenBank/DDBJ databases">
        <authorList>
            <person name="Ma L."/>
            <person name="Liu K.-W."/>
            <person name="Li Z."/>
            <person name="Hsiao Y.-Y."/>
            <person name="Qi Y."/>
            <person name="Fu T."/>
            <person name="Tang G."/>
            <person name="Zhang D."/>
            <person name="Sun W.-H."/>
            <person name="Liu D.-K."/>
            <person name="Li Y."/>
            <person name="Chen G.-Z."/>
            <person name="Liu X.-D."/>
            <person name="Liao X.-Y."/>
            <person name="Jiang Y.-T."/>
            <person name="Yu X."/>
            <person name="Hao Y."/>
            <person name="Huang J."/>
            <person name="Zhao X.-W."/>
            <person name="Ke S."/>
            <person name="Chen Y.-Y."/>
            <person name="Wu W.-L."/>
            <person name="Hsu J.-L."/>
            <person name="Lin Y.-F."/>
            <person name="Huang M.-D."/>
            <person name="Li C.-Y."/>
            <person name="Huang L."/>
            <person name="Wang Z.-W."/>
            <person name="Zhao X."/>
            <person name="Zhong W.-Y."/>
            <person name="Peng D.-H."/>
            <person name="Ahmad S."/>
            <person name="Lan S."/>
            <person name="Zhang J.-S."/>
            <person name="Tsai W.-C."/>
            <person name="Van De Peer Y."/>
            <person name="Liu Z.-J."/>
        </authorList>
    </citation>
    <scope>NUCLEOTIDE SEQUENCE</scope>
    <source>
        <strain evidence="2">CP</strain>
        <tissue evidence="2">Leaves</tissue>
    </source>
</reference>
<name>A0AAV9CE90_ACOCL</name>
<proteinExistence type="predicted"/>
<dbReference type="InterPro" id="IPR005174">
    <property type="entry name" value="KIB1-4_b-propeller"/>
</dbReference>
<evidence type="ECO:0000313" key="2">
    <source>
        <dbReference type="EMBL" id="KAK1287205.1"/>
    </source>
</evidence>
<keyword evidence="3" id="KW-1185">Reference proteome</keyword>
<dbReference type="EMBL" id="JAUJYO010000019">
    <property type="protein sequence ID" value="KAK1287205.1"/>
    <property type="molecule type" value="Genomic_DNA"/>
</dbReference>
<feature type="domain" description="KIB1-4 beta-propeller" evidence="1">
    <location>
        <begin position="2"/>
        <end position="59"/>
    </location>
</feature>
<evidence type="ECO:0000313" key="3">
    <source>
        <dbReference type="Proteomes" id="UP001180020"/>
    </source>
</evidence>
<dbReference type="Pfam" id="PF03478">
    <property type="entry name" value="Beta-prop_KIB1-4"/>
    <property type="match status" value="1"/>
</dbReference>
<dbReference type="AlphaFoldDB" id="A0AAV9CE90"/>
<comment type="caution">
    <text evidence="2">The sequence shown here is derived from an EMBL/GenBank/DDBJ whole genome shotgun (WGS) entry which is preliminary data.</text>
</comment>
<protein>
    <recommendedName>
        <fullName evidence="1">KIB1-4 beta-propeller domain-containing protein</fullName>
    </recommendedName>
</protein>
<sequence>MFEVFELDEGGMTWARTCSLRGGMLFLGMNTSMWLANSHGWQECKKDSKFFKDDNFGVFRLEDGVTESIFDDRGMMYPYMGRSHFASVDMLCKMMIAGTSLFGILLSKYAPVTCLKLAAGLMIWSLPVLLGLTHARSPVGIENIPHEYWKQCLKQKGNIECGYFVIKYRKDIIENPEIHILQKFEIGTTIE</sequence>
<evidence type="ECO:0000259" key="1">
    <source>
        <dbReference type="Pfam" id="PF03478"/>
    </source>
</evidence>
<gene>
    <name evidence="2" type="ORF">QJS10_CPB19g00502</name>
</gene>
<accession>A0AAV9CE90</accession>
<organism evidence="2 3">
    <name type="scientific">Acorus calamus</name>
    <name type="common">Sweet flag</name>
    <dbReference type="NCBI Taxonomy" id="4465"/>
    <lineage>
        <taxon>Eukaryota</taxon>
        <taxon>Viridiplantae</taxon>
        <taxon>Streptophyta</taxon>
        <taxon>Embryophyta</taxon>
        <taxon>Tracheophyta</taxon>
        <taxon>Spermatophyta</taxon>
        <taxon>Magnoliopsida</taxon>
        <taxon>Liliopsida</taxon>
        <taxon>Acoraceae</taxon>
        <taxon>Acorus</taxon>
    </lineage>
</organism>
<dbReference type="Proteomes" id="UP001180020">
    <property type="component" value="Unassembled WGS sequence"/>
</dbReference>